<dbReference type="InterPro" id="IPR002938">
    <property type="entry name" value="FAD-bd"/>
</dbReference>
<gene>
    <name evidence="2" type="primary">hspB</name>
    <name evidence="2" type="ORF">Pla163_03590</name>
</gene>
<dbReference type="EC" id="1.14.13.163" evidence="2"/>
<evidence type="ECO:0000259" key="1">
    <source>
        <dbReference type="Pfam" id="PF01494"/>
    </source>
</evidence>
<evidence type="ECO:0000313" key="3">
    <source>
        <dbReference type="Proteomes" id="UP000319342"/>
    </source>
</evidence>
<dbReference type="EMBL" id="CP036290">
    <property type="protein sequence ID" value="QDU83261.1"/>
    <property type="molecule type" value="Genomic_DNA"/>
</dbReference>
<proteinExistence type="predicted"/>
<dbReference type="OrthoDB" id="9806565at2"/>
<dbReference type="Proteomes" id="UP000319342">
    <property type="component" value="Chromosome"/>
</dbReference>
<dbReference type="GO" id="GO:0071949">
    <property type="term" value="F:FAD binding"/>
    <property type="evidence" value="ECO:0007669"/>
    <property type="project" value="InterPro"/>
</dbReference>
<accession>A0A518CVL2</accession>
<dbReference type="RefSeq" id="WP_145182647.1">
    <property type="nucleotide sequence ID" value="NZ_CP036290.1"/>
</dbReference>
<organism evidence="2 3">
    <name type="scientific">Rohdeia mirabilis</name>
    <dbReference type="NCBI Taxonomy" id="2528008"/>
    <lineage>
        <taxon>Bacteria</taxon>
        <taxon>Pseudomonadati</taxon>
        <taxon>Planctomycetota</taxon>
        <taxon>Planctomycetia</taxon>
        <taxon>Planctomycetia incertae sedis</taxon>
        <taxon>Rohdeia</taxon>
    </lineage>
</organism>
<keyword evidence="2" id="KW-0560">Oxidoreductase</keyword>
<sequence length="425" mass="45614">MSDTYDVIIVGGGPAGSHLALRLARAGRSVVLLDRKRFPRAKPCGEFMGPECLPLLEQVGLLERVLELGAQPVARAELYGYGRHASGRFGRIGRAEAQAEEGRALGRERLDAAAIDAARGAGVEVRENWSVARVLRDESAAVLGVAGTDVDGEPFELRARFTVGADGIGSRVARSLGVHQKIPWLDRIALSTRVDGSPFAGHAEVHYVEGGYFAIAPVEGGQATLNLVIDRADLPGGRPALRACLDDHLARAPELRERLTFAPDQAILACGPLATTTTAQTFDGAALVGDACGYIDPMTGEGLFFAMRGAALLAESLVPALSTGRCDRLALEPYRRARRREFMHRRAMGLMLQRSLRHPRIASGILRLLEARPRMTDLMMGMTGTSVPPRELLRPSVWLDVLTTRRVVSGPAAGRSAAPTPTTAR</sequence>
<keyword evidence="2" id="KW-0503">Monooxygenase</keyword>
<dbReference type="AlphaFoldDB" id="A0A518CVL2"/>
<dbReference type="InterPro" id="IPR036188">
    <property type="entry name" value="FAD/NAD-bd_sf"/>
</dbReference>
<dbReference type="GO" id="GO:0004497">
    <property type="term" value="F:monooxygenase activity"/>
    <property type="evidence" value="ECO:0007669"/>
    <property type="project" value="UniProtKB-KW"/>
</dbReference>
<dbReference type="Gene3D" id="3.50.50.60">
    <property type="entry name" value="FAD/NAD(P)-binding domain"/>
    <property type="match status" value="1"/>
</dbReference>
<protein>
    <submittedName>
        <fullName evidence="2">6-hydroxy-3-succinoylpyridine 3-monooxygenase HspB</fullName>
        <ecNumber evidence="2">1.14.13.163</ecNumber>
    </submittedName>
</protein>
<dbReference type="PANTHER" id="PTHR42685">
    <property type="entry name" value="GERANYLGERANYL DIPHOSPHATE REDUCTASE"/>
    <property type="match status" value="1"/>
</dbReference>
<reference evidence="2 3" key="1">
    <citation type="submission" date="2019-02" db="EMBL/GenBank/DDBJ databases">
        <title>Deep-cultivation of Planctomycetes and their phenomic and genomic characterization uncovers novel biology.</title>
        <authorList>
            <person name="Wiegand S."/>
            <person name="Jogler M."/>
            <person name="Boedeker C."/>
            <person name="Pinto D."/>
            <person name="Vollmers J."/>
            <person name="Rivas-Marin E."/>
            <person name="Kohn T."/>
            <person name="Peeters S.H."/>
            <person name="Heuer A."/>
            <person name="Rast P."/>
            <person name="Oberbeckmann S."/>
            <person name="Bunk B."/>
            <person name="Jeske O."/>
            <person name="Meyerdierks A."/>
            <person name="Storesund J.E."/>
            <person name="Kallscheuer N."/>
            <person name="Luecker S."/>
            <person name="Lage O.M."/>
            <person name="Pohl T."/>
            <person name="Merkel B.J."/>
            <person name="Hornburger P."/>
            <person name="Mueller R.-W."/>
            <person name="Bruemmer F."/>
            <person name="Labrenz M."/>
            <person name="Spormann A.M."/>
            <person name="Op den Camp H."/>
            <person name="Overmann J."/>
            <person name="Amann R."/>
            <person name="Jetten M.S.M."/>
            <person name="Mascher T."/>
            <person name="Medema M.H."/>
            <person name="Devos D.P."/>
            <person name="Kaster A.-K."/>
            <person name="Ovreas L."/>
            <person name="Rohde M."/>
            <person name="Galperin M.Y."/>
            <person name="Jogler C."/>
        </authorList>
    </citation>
    <scope>NUCLEOTIDE SEQUENCE [LARGE SCALE GENOMIC DNA]</scope>
    <source>
        <strain evidence="2 3">Pla163</strain>
    </source>
</reference>
<dbReference type="SUPFAM" id="SSF51905">
    <property type="entry name" value="FAD/NAD(P)-binding domain"/>
    <property type="match status" value="1"/>
</dbReference>
<name>A0A518CVL2_9BACT</name>
<dbReference type="PRINTS" id="PR00420">
    <property type="entry name" value="RNGMNOXGNASE"/>
</dbReference>
<keyword evidence="3" id="KW-1185">Reference proteome</keyword>
<dbReference type="InterPro" id="IPR050407">
    <property type="entry name" value="Geranylgeranyl_reductase"/>
</dbReference>
<dbReference type="PANTHER" id="PTHR42685:SF19">
    <property type="entry name" value="POSSIBLE OXIDOREDUCTASE"/>
    <property type="match status" value="1"/>
</dbReference>
<evidence type="ECO:0000313" key="2">
    <source>
        <dbReference type="EMBL" id="QDU83261.1"/>
    </source>
</evidence>
<feature type="domain" description="FAD-binding" evidence="1">
    <location>
        <begin position="5"/>
        <end position="340"/>
    </location>
</feature>
<dbReference type="Pfam" id="PF01494">
    <property type="entry name" value="FAD_binding_3"/>
    <property type="match status" value="1"/>
</dbReference>